<proteinExistence type="inferred from homology"/>
<dbReference type="PANTHER" id="PTHR11941">
    <property type="entry name" value="ENOYL-COA HYDRATASE-RELATED"/>
    <property type="match status" value="1"/>
</dbReference>
<dbReference type="InterPro" id="IPR001753">
    <property type="entry name" value="Enoyl-CoA_hydra/iso"/>
</dbReference>
<dbReference type="EMBL" id="BAAAQK010000005">
    <property type="protein sequence ID" value="GAA1844913.1"/>
    <property type="molecule type" value="Genomic_DNA"/>
</dbReference>
<keyword evidence="4" id="KW-1185">Reference proteome</keyword>
<protein>
    <submittedName>
        <fullName evidence="3">Enoyl-CoA hydratase-related protein</fullName>
    </submittedName>
</protein>
<dbReference type="SUPFAM" id="SSF52096">
    <property type="entry name" value="ClpP/crotonase"/>
    <property type="match status" value="1"/>
</dbReference>
<name>A0ABN2N1W7_9PSEU</name>
<dbReference type="RefSeq" id="WP_344415800.1">
    <property type="nucleotide sequence ID" value="NZ_BAAAQK010000005.1"/>
</dbReference>
<comment type="caution">
    <text evidence="3">The sequence shown here is derived from an EMBL/GenBank/DDBJ whole genome shotgun (WGS) entry which is preliminary data.</text>
</comment>
<gene>
    <name evidence="3" type="ORF">GCM10009836_25510</name>
</gene>
<evidence type="ECO:0000256" key="1">
    <source>
        <dbReference type="ARBA" id="ARBA00005254"/>
    </source>
</evidence>
<reference evidence="3 4" key="1">
    <citation type="journal article" date="2019" name="Int. J. Syst. Evol. Microbiol.">
        <title>The Global Catalogue of Microorganisms (GCM) 10K type strain sequencing project: providing services to taxonomists for standard genome sequencing and annotation.</title>
        <authorList>
            <consortium name="The Broad Institute Genomics Platform"/>
            <consortium name="The Broad Institute Genome Sequencing Center for Infectious Disease"/>
            <person name="Wu L."/>
            <person name="Ma J."/>
        </authorList>
    </citation>
    <scope>NUCLEOTIDE SEQUENCE [LARGE SCALE GENOMIC DNA]</scope>
    <source>
        <strain evidence="3 4">JCM 16009</strain>
    </source>
</reference>
<dbReference type="Gene3D" id="3.90.226.10">
    <property type="entry name" value="2-enoyl-CoA Hydratase, Chain A, domain 1"/>
    <property type="match status" value="1"/>
</dbReference>
<dbReference type="Proteomes" id="UP001500449">
    <property type="component" value="Unassembled WGS sequence"/>
</dbReference>
<dbReference type="PROSITE" id="PS00166">
    <property type="entry name" value="ENOYL_COA_HYDRATASE"/>
    <property type="match status" value="1"/>
</dbReference>
<evidence type="ECO:0000313" key="4">
    <source>
        <dbReference type="Proteomes" id="UP001500449"/>
    </source>
</evidence>
<evidence type="ECO:0000256" key="2">
    <source>
        <dbReference type="RuleBase" id="RU003707"/>
    </source>
</evidence>
<comment type="similarity">
    <text evidence="1 2">Belongs to the enoyl-CoA hydratase/isomerase family.</text>
</comment>
<dbReference type="PANTHER" id="PTHR11941:SF54">
    <property type="entry name" value="ENOYL-COA HYDRATASE, MITOCHONDRIAL"/>
    <property type="match status" value="1"/>
</dbReference>
<sequence>MSLNIETATSGDAQYVALERVPLDENGQFAAVVRLNRPEQLNAISWTVQRVLIRAIEEAATDDDVRIIFVTGTGRGFSAGGDIKAYAELQADAEAFTEFLDEYCGLLELIGKLDKPVIALVNGLCAAGGTELLLACDFAWAAESARIGDMHINFAQIGGAGALARLPRLIGSSRALELMLSGRMLDAREALDWGLVNRVLPDEDLLPAALDFARQFAGKSRKAAEYMKKTVWNGLATDTPSALRLERDSALEYLMSNPDSMEGIRAFIEKRKPDYRRLR</sequence>
<dbReference type="Pfam" id="PF00378">
    <property type="entry name" value="ECH_1"/>
    <property type="match status" value="1"/>
</dbReference>
<dbReference type="InterPro" id="IPR018376">
    <property type="entry name" value="Enoyl-CoA_hyd/isom_CS"/>
</dbReference>
<dbReference type="CDD" id="cd06558">
    <property type="entry name" value="crotonase-like"/>
    <property type="match status" value="1"/>
</dbReference>
<dbReference type="InterPro" id="IPR029045">
    <property type="entry name" value="ClpP/crotonase-like_dom_sf"/>
</dbReference>
<accession>A0ABN2N1W7</accession>
<evidence type="ECO:0000313" key="3">
    <source>
        <dbReference type="EMBL" id="GAA1844913.1"/>
    </source>
</evidence>
<organism evidence="3 4">
    <name type="scientific">Pseudonocardia ailaonensis</name>
    <dbReference type="NCBI Taxonomy" id="367279"/>
    <lineage>
        <taxon>Bacteria</taxon>
        <taxon>Bacillati</taxon>
        <taxon>Actinomycetota</taxon>
        <taxon>Actinomycetes</taxon>
        <taxon>Pseudonocardiales</taxon>
        <taxon>Pseudonocardiaceae</taxon>
        <taxon>Pseudonocardia</taxon>
    </lineage>
</organism>